<evidence type="ECO:0000256" key="1">
    <source>
        <dbReference type="SAM" id="MobiDB-lite"/>
    </source>
</evidence>
<comment type="caution">
    <text evidence="3">The sequence shown here is derived from an EMBL/GenBank/DDBJ whole genome shotgun (WGS) entry which is preliminary data.</text>
</comment>
<dbReference type="OrthoDB" id="7507076at2"/>
<dbReference type="EMBL" id="QRGP01000001">
    <property type="protein sequence ID" value="RDV07330.1"/>
    <property type="molecule type" value="Genomic_DNA"/>
</dbReference>
<accession>A0A371BIC3</accession>
<feature type="signal peptide" evidence="2">
    <location>
        <begin position="1"/>
        <end position="26"/>
    </location>
</feature>
<reference evidence="4" key="1">
    <citation type="submission" date="2018-08" db="EMBL/GenBank/DDBJ databases">
        <authorList>
            <person name="Kim S.-J."/>
            <person name="Jung G.-Y."/>
        </authorList>
    </citation>
    <scope>NUCLEOTIDE SEQUENCE [LARGE SCALE GENOMIC DNA]</scope>
    <source>
        <strain evidence="4">GY_G</strain>
    </source>
</reference>
<evidence type="ECO:0000256" key="2">
    <source>
        <dbReference type="SAM" id="SignalP"/>
    </source>
</evidence>
<evidence type="ECO:0000313" key="4">
    <source>
        <dbReference type="Proteomes" id="UP000263833"/>
    </source>
</evidence>
<organism evidence="3 4">
    <name type="scientific">Sphingorhabdus pulchriflava</name>
    <dbReference type="NCBI Taxonomy" id="2292257"/>
    <lineage>
        <taxon>Bacteria</taxon>
        <taxon>Pseudomonadati</taxon>
        <taxon>Pseudomonadota</taxon>
        <taxon>Alphaproteobacteria</taxon>
        <taxon>Sphingomonadales</taxon>
        <taxon>Sphingomonadaceae</taxon>
        <taxon>Sphingorhabdus</taxon>
    </lineage>
</organism>
<name>A0A371BIC3_9SPHN</name>
<dbReference type="Proteomes" id="UP000263833">
    <property type="component" value="Unassembled WGS sequence"/>
</dbReference>
<proteinExistence type="predicted"/>
<feature type="region of interest" description="Disordered" evidence="1">
    <location>
        <begin position="56"/>
        <end position="76"/>
    </location>
</feature>
<dbReference type="RefSeq" id="WP_115548874.1">
    <property type="nucleotide sequence ID" value="NZ_QRGP01000001.1"/>
</dbReference>
<sequence length="194" mass="21137">MVRAGKARVIAALSLCCALPSQGAAAKQPAHQDEAVVRQIVSNIYASYMQPISEAADDGSYAPENEAGASTGGYEPPYTQTLDALIGRWGKLMQQSEELYGLNGFDWYCQCQDNDNATAKLLSQRYKLRSKGRIEATIVFSPGRGPDGDQGAPLRFHFRNEGGAWKVDDLTFEDGSTLRKSLVTDIADASKVRR</sequence>
<feature type="chain" id="PRO_5016695429" evidence="2">
    <location>
        <begin position="27"/>
        <end position="194"/>
    </location>
</feature>
<keyword evidence="4" id="KW-1185">Reference proteome</keyword>
<dbReference type="AlphaFoldDB" id="A0A371BIC3"/>
<gene>
    <name evidence="3" type="ORF">DXH95_08225</name>
</gene>
<protein>
    <submittedName>
        <fullName evidence="3">DUF3828 domain-containing protein</fullName>
    </submittedName>
</protein>
<evidence type="ECO:0000313" key="3">
    <source>
        <dbReference type="EMBL" id="RDV07330.1"/>
    </source>
</evidence>
<keyword evidence="2" id="KW-0732">Signal</keyword>